<dbReference type="PANTHER" id="PTHR43004:SF19">
    <property type="entry name" value="BINDING MONOOXYGENASE, PUTATIVE (JCVI)-RELATED"/>
    <property type="match status" value="1"/>
</dbReference>
<evidence type="ECO:0000313" key="6">
    <source>
        <dbReference type="Proteomes" id="UP000621454"/>
    </source>
</evidence>
<reference evidence="5" key="1">
    <citation type="journal article" date="2014" name="Int. J. Syst. Evol. Microbiol.">
        <title>Complete genome sequence of Corynebacterium casei LMG S-19264T (=DSM 44701T), isolated from a smear-ripened cheese.</title>
        <authorList>
            <consortium name="US DOE Joint Genome Institute (JGI-PGF)"/>
            <person name="Walter F."/>
            <person name="Albersmeier A."/>
            <person name="Kalinowski J."/>
            <person name="Ruckert C."/>
        </authorList>
    </citation>
    <scope>NUCLEOTIDE SEQUENCE</scope>
    <source>
        <strain evidence="5">CGMCC 1.12827</strain>
    </source>
</reference>
<dbReference type="GO" id="GO:0071949">
    <property type="term" value="F:FAD binding"/>
    <property type="evidence" value="ECO:0007669"/>
    <property type="project" value="InterPro"/>
</dbReference>
<proteinExistence type="predicted"/>
<gene>
    <name evidence="5" type="ORF">GCM10011489_39190</name>
</gene>
<dbReference type="Gene3D" id="3.50.50.60">
    <property type="entry name" value="FAD/NAD(P)-binding domain"/>
    <property type="match status" value="2"/>
</dbReference>
<dbReference type="InterPro" id="IPR050641">
    <property type="entry name" value="RIFMO-like"/>
</dbReference>
<dbReference type="GO" id="GO:0016709">
    <property type="term" value="F:oxidoreductase activity, acting on paired donors, with incorporation or reduction of molecular oxygen, NAD(P)H as one donor, and incorporation of one atom of oxygen"/>
    <property type="evidence" value="ECO:0007669"/>
    <property type="project" value="UniProtKB-ARBA"/>
</dbReference>
<reference evidence="5" key="2">
    <citation type="submission" date="2020-09" db="EMBL/GenBank/DDBJ databases">
        <authorList>
            <person name="Sun Q."/>
            <person name="Zhou Y."/>
        </authorList>
    </citation>
    <scope>NUCLEOTIDE SEQUENCE</scope>
    <source>
        <strain evidence="5">CGMCC 1.12827</strain>
    </source>
</reference>
<name>A0A916X275_9ACTN</name>
<organism evidence="5 6">
    <name type="scientific">Gordonia jinhuaensis</name>
    <dbReference type="NCBI Taxonomy" id="1517702"/>
    <lineage>
        <taxon>Bacteria</taxon>
        <taxon>Bacillati</taxon>
        <taxon>Actinomycetota</taxon>
        <taxon>Actinomycetes</taxon>
        <taxon>Mycobacteriales</taxon>
        <taxon>Gordoniaceae</taxon>
        <taxon>Gordonia</taxon>
    </lineage>
</organism>
<feature type="domain" description="FAD-binding" evidence="4">
    <location>
        <begin position="1"/>
        <end position="329"/>
    </location>
</feature>
<dbReference type="Gene3D" id="3.30.70.2450">
    <property type="match status" value="1"/>
</dbReference>
<dbReference type="InterPro" id="IPR002938">
    <property type="entry name" value="FAD-bd"/>
</dbReference>
<dbReference type="AlphaFoldDB" id="A0A916X275"/>
<evidence type="ECO:0000256" key="2">
    <source>
        <dbReference type="ARBA" id="ARBA00022630"/>
    </source>
</evidence>
<comment type="caution">
    <text evidence="5">The sequence shown here is derived from an EMBL/GenBank/DDBJ whole genome shotgun (WGS) entry which is preliminary data.</text>
</comment>
<protein>
    <submittedName>
        <fullName evidence="5">FAD-dependent oxidoreductase</fullName>
    </submittedName>
</protein>
<evidence type="ECO:0000256" key="1">
    <source>
        <dbReference type="ARBA" id="ARBA00001974"/>
    </source>
</evidence>
<evidence type="ECO:0000259" key="4">
    <source>
        <dbReference type="Pfam" id="PF01494"/>
    </source>
</evidence>
<dbReference type="PRINTS" id="PR00420">
    <property type="entry name" value="RNGMNOXGNASE"/>
</dbReference>
<keyword evidence="2" id="KW-0285">Flavoprotein</keyword>
<dbReference type="SUPFAM" id="SSF51905">
    <property type="entry name" value="FAD/NAD(P)-binding domain"/>
    <property type="match status" value="1"/>
</dbReference>
<dbReference type="InterPro" id="IPR036188">
    <property type="entry name" value="FAD/NAD-bd_sf"/>
</dbReference>
<dbReference type="PANTHER" id="PTHR43004">
    <property type="entry name" value="TRK SYSTEM POTASSIUM UPTAKE PROTEIN"/>
    <property type="match status" value="1"/>
</dbReference>
<comment type="cofactor">
    <cofactor evidence="1">
        <name>FAD</name>
        <dbReference type="ChEBI" id="CHEBI:57692"/>
    </cofactor>
</comment>
<accession>A0A916X275</accession>
<evidence type="ECO:0000256" key="3">
    <source>
        <dbReference type="ARBA" id="ARBA00022827"/>
    </source>
</evidence>
<sequence>MLLAAELAQRDVEVLLLEPRTEVDERPRAGTVHARSLSQLARRDYIPSLEPAEIERVAGQVRRAAFQFAGVSGLTLTAPAVEPGPLAGIGQATLEAAFEQRARDLGADIRRGASARMISTCAAGVRVDLSPTAGSGCEASVEARFCVGADGGRSLVASSGDFPAVEVAATMSAISGLARSGTDGPPPGWNPTTLGWTMHNPNPTGRGRVIGMDFRGPSTQRSTPSTTEYLATMTAVLGKEPDLSSISHLTRFSDYGRYRSTMRNGRLMVIGDAAHIHYPLGGQGLNTGMQDAFTLGWRLAEVVQGKATTSTLDRWSRDRVAVAAVVVGNTVLQSRMMNPEMTDLRDAVQAMLTVPSIHDGFAEMISGQFQPGFVEDVAITDHHTATTTTLARLLHSGRSVELRTDETAPRLGLDDGDRISMTGQIVPTPPWRSALIGPDGYLRASSLQ</sequence>
<dbReference type="Proteomes" id="UP000621454">
    <property type="component" value="Unassembled WGS sequence"/>
</dbReference>
<dbReference type="Pfam" id="PF01494">
    <property type="entry name" value="FAD_binding_3"/>
    <property type="match status" value="1"/>
</dbReference>
<dbReference type="EMBL" id="BMGC01000067">
    <property type="protein sequence ID" value="GGB48213.1"/>
    <property type="molecule type" value="Genomic_DNA"/>
</dbReference>
<keyword evidence="6" id="KW-1185">Reference proteome</keyword>
<evidence type="ECO:0000313" key="5">
    <source>
        <dbReference type="EMBL" id="GGB48213.1"/>
    </source>
</evidence>
<keyword evidence="3" id="KW-0274">FAD</keyword>